<comment type="caution">
    <text evidence="1">The sequence shown here is derived from an EMBL/GenBank/DDBJ whole genome shotgun (WGS) entry which is preliminary data.</text>
</comment>
<dbReference type="Proteomes" id="UP001331515">
    <property type="component" value="Unassembled WGS sequence"/>
</dbReference>
<gene>
    <name evidence="1" type="ORF">CgunFtcFv8_022882</name>
</gene>
<accession>A0AAN8DBB7</accession>
<sequence length="115" mass="12731">MEHLIPVGALAGALAGAWLLLRHWTGRWPIKMSTVNPPASPSPELDTRGHVLSTHTAMLLLPPRLHHAEQLLMSRLSSWVWLRSETCRFRPLVLVGVETCQVAGMAEGCQHAEQL</sequence>
<reference evidence="1 2" key="1">
    <citation type="journal article" date="2023" name="Mol. Biol. Evol.">
        <title>Genomics of Secondarily Temperate Adaptation in the Only Non-Antarctic Icefish.</title>
        <authorList>
            <person name="Rivera-Colon A.G."/>
            <person name="Rayamajhi N."/>
            <person name="Minhas B.F."/>
            <person name="Madrigal G."/>
            <person name="Bilyk K.T."/>
            <person name="Yoon V."/>
            <person name="Hune M."/>
            <person name="Gregory S."/>
            <person name="Cheng C.H.C."/>
            <person name="Catchen J.M."/>
        </authorList>
    </citation>
    <scope>NUCLEOTIDE SEQUENCE [LARGE SCALE GENOMIC DNA]</scope>
    <source>
        <tissue evidence="1">White muscle</tissue>
    </source>
</reference>
<name>A0AAN8DBB7_CHAGU</name>
<proteinExistence type="predicted"/>
<protein>
    <submittedName>
        <fullName evidence="1">Uncharacterized protein</fullName>
    </submittedName>
</protein>
<evidence type="ECO:0000313" key="2">
    <source>
        <dbReference type="Proteomes" id="UP001331515"/>
    </source>
</evidence>
<evidence type="ECO:0000313" key="1">
    <source>
        <dbReference type="EMBL" id="KAK5918944.1"/>
    </source>
</evidence>
<dbReference type="AlphaFoldDB" id="A0AAN8DBB7"/>
<organism evidence="1 2">
    <name type="scientific">Champsocephalus gunnari</name>
    <name type="common">Mackerel icefish</name>
    <dbReference type="NCBI Taxonomy" id="52237"/>
    <lineage>
        <taxon>Eukaryota</taxon>
        <taxon>Metazoa</taxon>
        <taxon>Chordata</taxon>
        <taxon>Craniata</taxon>
        <taxon>Vertebrata</taxon>
        <taxon>Euteleostomi</taxon>
        <taxon>Actinopterygii</taxon>
        <taxon>Neopterygii</taxon>
        <taxon>Teleostei</taxon>
        <taxon>Neoteleostei</taxon>
        <taxon>Acanthomorphata</taxon>
        <taxon>Eupercaria</taxon>
        <taxon>Perciformes</taxon>
        <taxon>Notothenioidei</taxon>
        <taxon>Channichthyidae</taxon>
        <taxon>Champsocephalus</taxon>
    </lineage>
</organism>
<dbReference type="EMBL" id="JAURVH010001524">
    <property type="protein sequence ID" value="KAK5918944.1"/>
    <property type="molecule type" value="Genomic_DNA"/>
</dbReference>
<keyword evidence="2" id="KW-1185">Reference proteome</keyword>